<evidence type="ECO:0000256" key="2">
    <source>
        <dbReference type="ARBA" id="ARBA00023125"/>
    </source>
</evidence>
<evidence type="ECO:0000313" key="5">
    <source>
        <dbReference type="EMBL" id="RIH91613.1"/>
    </source>
</evidence>
<dbReference type="PROSITE" id="PS00894">
    <property type="entry name" value="HTH_DEOR_1"/>
    <property type="match status" value="1"/>
</dbReference>
<dbReference type="InterPro" id="IPR036388">
    <property type="entry name" value="WH-like_DNA-bd_sf"/>
</dbReference>
<dbReference type="Pfam" id="PF13280">
    <property type="entry name" value="WYL"/>
    <property type="match status" value="1"/>
</dbReference>
<proteinExistence type="predicted"/>
<keyword evidence="2" id="KW-0238">DNA-binding</keyword>
<dbReference type="InterPro" id="IPR051534">
    <property type="entry name" value="CBASS_pafABC_assoc_protein"/>
</dbReference>
<evidence type="ECO:0000259" key="4">
    <source>
        <dbReference type="PROSITE" id="PS51000"/>
    </source>
</evidence>
<reference evidence="5 6" key="1">
    <citation type="submission" date="2018-08" db="EMBL/GenBank/DDBJ databases">
        <title>Meiothermus granaticius genome AF-68 sequencing project.</title>
        <authorList>
            <person name="Da Costa M.S."/>
            <person name="Albuquerque L."/>
            <person name="Raposo P."/>
            <person name="Froufe H.J.C."/>
            <person name="Barroso C.S."/>
            <person name="Egas C."/>
        </authorList>
    </citation>
    <scope>NUCLEOTIDE SEQUENCE [LARGE SCALE GENOMIC DNA]</scope>
    <source>
        <strain evidence="5 6">AF-68</strain>
    </source>
</reference>
<dbReference type="GO" id="GO:0003677">
    <property type="term" value="F:DNA binding"/>
    <property type="evidence" value="ECO:0007669"/>
    <property type="project" value="UniProtKB-KW"/>
</dbReference>
<evidence type="ECO:0000313" key="6">
    <source>
        <dbReference type="Proteomes" id="UP000266178"/>
    </source>
</evidence>
<dbReference type="PANTHER" id="PTHR34580:SF1">
    <property type="entry name" value="PROTEIN PAFC"/>
    <property type="match status" value="1"/>
</dbReference>
<dbReference type="GO" id="GO:0003700">
    <property type="term" value="F:DNA-binding transcription factor activity"/>
    <property type="evidence" value="ECO:0007669"/>
    <property type="project" value="InterPro"/>
</dbReference>
<dbReference type="Gene3D" id="1.10.10.10">
    <property type="entry name" value="Winged helix-like DNA-binding domain superfamily/Winged helix DNA-binding domain"/>
    <property type="match status" value="1"/>
</dbReference>
<dbReference type="PROSITE" id="PS52050">
    <property type="entry name" value="WYL"/>
    <property type="match status" value="1"/>
</dbReference>
<protein>
    <submittedName>
        <fullName evidence="5">WYL domain protein</fullName>
    </submittedName>
</protein>
<dbReference type="Proteomes" id="UP000266178">
    <property type="component" value="Unassembled WGS sequence"/>
</dbReference>
<keyword evidence="3" id="KW-0804">Transcription</keyword>
<dbReference type="InterPro" id="IPR018356">
    <property type="entry name" value="Tscrpt_reg_HTH_DeoR_CS"/>
</dbReference>
<evidence type="ECO:0000256" key="3">
    <source>
        <dbReference type="ARBA" id="ARBA00023163"/>
    </source>
</evidence>
<accession>A0A399F694</accession>
<dbReference type="Pfam" id="PF08279">
    <property type="entry name" value="HTH_11"/>
    <property type="match status" value="1"/>
</dbReference>
<dbReference type="PROSITE" id="PS51000">
    <property type="entry name" value="HTH_DEOR_2"/>
    <property type="match status" value="1"/>
</dbReference>
<dbReference type="InterPro" id="IPR028349">
    <property type="entry name" value="PafC-like"/>
</dbReference>
<dbReference type="InterPro" id="IPR057727">
    <property type="entry name" value="WCX_dom"/>
</dbReference>
<dbReference type="EMBL" id="QWLB01000037">
    <property type="protein sequence ID" value="RIH91613.1"/>
    <property type="molecule type" value="Genomic_DNA"/>
</dbReference>
<name>A0A399F694_9DEIN</name>
<sequence>MIMRADRLLYILLILQTQGRATSKALAERLEVSQRTIHRDMEALTGAGVPVYAERGARGGWFLLDDYRTNLTGLGSEEIKALLVQAPKLLADLGLSKASEGAFIKLLATIPVFQRERAEALRERILVDPRGASEAVPWLPVLLEAVWRRHKLYLTYQRSDGESYERRVDPLGLVTKGQTWYLVAWNGEAYRTYRASRIQEARLSGEMAIEPEGFNLKAYWEGSRVALRANLPNYFVWAKVEVVALERFGLVGRWAQMEIAEPLGKGWLRVRIRFELKEDALAWALSMGMAAQVLEPLELRAKVREVARAVYQGLQTEDEAGVIPGRTRAEGG</sequence>
<dbReference type="InterPro" id="IPR001034">
    <property type="entry name" value="DeoR_HTH"/>
</dbReference>
<dbReference type="Pfam" id="PF25583">
    <property type="entry name" value="WCX"/>
    <property type="match status" value="1"/>
</dbReference>
<dbReference type="PIRSF" id="PIRSF016838">
    <property type="entry name" value="PafC"/>
    <property type="match status" value="1"/>
</dbReference>
<keyword evidence="1" id="KW-0805">Transcription regulation</keyword>
<dbReference type="PANTHER" id="PTHR34580">
    <property type="match status" value="1"/>
</dbReference>
<dbReference type="InterPro" id="IPR013196">
    <property type="entry name" value="HTH_11"/>
</dbReference>
<gene>
    <name evidence="5" type="ORF">Mgrana_02494</name>
</gene>
<organism evidence="5 6">
    <name type="scientific">Meiothermus granaticius NBRC 107808</name>
    <dbReference type="NCBI Taxonomy" id="1227551"/>
    <lineage>
        <taxon>Bacteria</taxon>
        <taxon>Thermotogati</taxon>
        <taxon>Deinococcota</taxon>
        <taxon>Deinococci</taxon>
        <taxon>Thermales</taxon>
        <taxon>Thermaceae</taxon>
        <taxon>Meiothermus</taxon>
    </lineage>
</organism>
<evidence type="ECO:0000256" key="1">
    <source>
        <dbReference type="ARBA" id="ARBA00023015"/>
    </source>
</evidence>
<dbReference type="InterPro" id="IPR026881">
    <property type="entry name" value="WYL_dom"/>
</dbReference>
<comment type="caution">
    <text evidence="5">The sequence shown here is derived from an EMBL/GenBank/DDBJ whole genome shotgun (WGS) entry which is preliminary data.</text>
</comment>
<dbReference type="SUPFAM" id="SSF46785">
    <property type="entry name" value="Winged helix' DNA-binding domain"/>
    <property type="match status" value="1"/>
</dbReference>
<dbReference type="AlphaFoldDB" id="A0A399F694"/>
<dbReference type="InterPro" id="IPR036390">
    <property type="entry name" value="WH_DNA-bd_sf"/>
</dbReference>
<keyword evidence="6" id="KW-1185">Reference proteome</keyword>
<feature type="domain" description="HTH deoR-type" evidence="4">
    <location>
        <begin position="4"/>
        <end position="59"/>
    </location>
</feature>